<dbReference type="EMBL" id="BAABKG010000003">
    <property type="protein sequence ID" value="GAA5148503.1"/>
    <property type="molecule type" value="Genomic_DNA"/>
</dbReference>
<accession>A0ABP9PN70</accession>
<evidence type="ECO:0000313" key="4">
    <source>
        <dbReference type="Proteomes" id="UP001500221"/>
    </source>
</evidence>
<dbReference type="InterPro" id="IPR029058">
    <property type="entry name" value="AB_hydrolase_fold"/>
</dbReference>
<dbReference type="Gene3D" id="3.40.50.1820">
    <property type="entry name" value="alpha/beta hydrolase"/>
    <property type="match status" value="1"/>
</dbReference>
<comment type="caution">
    <text evidence="3">The sequence shown here is derived from an EMBL/GenBank/DDBJ whole genome shotgun (WGS) entry which is preliminary data.</text>
</comment>
<dbReference type="PANTHER" id="PTHR43798">
    <property type="entry name" value="MONOACYLGLYCEROL LIPASE"/>
    <property type="match status" value="1"/>
</dbReference>
<keyword evidence="4" id="KW-1185">Reference proteome</keyword>
<name>A0ABP9PN70_9ACTN</name>
<dbReference type="InterPro" id="IPR050266">
    <property type="entry name" value="AB_hydrolase_sf"/>
</dbReference>
<protein>
    <recommendedName>
        <fullName evidence="2">AB hydrolase-1 domain-containing protein</fullName>
    </recommendedName>
</protein>
<sequence length="294" mass="30607">MTTAPVPVELAAQNGALHALRWGDGPRVAVALHGITANAMSWGAVAARLPAEWSLVSLDQRGRGRSRDLPGPYGVDDLARDARDVVRATGAEVLAGHSLGAYVALAVDHLHPGTVARLVLVDGGVPLPVPAGLSEAELDAVLDTTVGPMVERLRTTYADVDAYVDFFRAHPAMGPYWSDDLALYARYDAVETADGVRAAASEEAVRAAGRELLTRSTQVRDAVAGLATPTHLLTAERGMFDEPTPFLPPDAVAEAERTASALRVTALPDTNHYTVLLGDAAAGAVAATIAGEAG</sequence>
<dbReference type="RefSeq" id="WP_345458347.1">
    <property type="nucleotide sequence ID" value="NZ_BAABKG010000003.1"/>
</dbReference>
<organism evidence="3 4">
    <name type="scientific">Nocardioides marinquilinus</name>
    <dbReference type="NCBI Taxonomy" id="1210400"/>
    <lineage>
        <taxon>Bacteria</taxon>
        <taxon>Bacillati</taxon>
        <taxon>Actinomycetota</taxon>
        <taxon>Actinomycetes</taxon>
        <taxon>Propionibacteriales</taxon>
        <taxon>Nocardioidaceae</taxon>
        <taxon>Nocardioides</taxon>
    </lineage>
</organism>
<feature type="domain" description="AB hydrolase-1" evidence="2">
    <location>
        <begin position="30"/>
        <end position="287"/>
    </location>
</feature>
<dbReference type="Proteomes" id="UP001500221">
    <property type="component" value="Unassembled WGS sequence"/>
</dbReference>
<evidence type="ECO:0000256" key="1">
    <source>
        <dbReference type="ARBA" id="ARBA00022801"/>
    </source>
</evidence>
<reference evidence="4" key="1">
    <citation type="journal article" date="2019" name="Int. J. Syst. Evol. Microbiol.">
        <title>The Global Catalogue of Microorganisms (GCM) 10K type strain sequencing project: providing services to taxonomists for standard genome sequencing and annotation.</title>
        <authorList>
            <consortium name="The Broad Institute Genomics Platform"/>
            <consortium name="The Broad Institute Genome Sequencing Center for Infectious Disease"/>
            <person name="Wu L."/>
            <person name="Ma J."/>
        </authorList>
    </citation>
    <scope>NUCLEOTIDE SEQUENCE [LARGE SCALE GENOMIC DNA]</scope>
    <source>
        <strain evidence="4">JCM 18459</strain>
    </source>
</reference>
<proteinExistence type="predicted"/>
<keyword evidence="1" id="KW-0378">Hydrolase</keyword>
<dbReference type="PANTHER" id="PTHR43798:SF31">
    <property type="entry name" value="AB HYDROLASE SUPERFAMILY PROTEIN YCLE"/>
    <property type="match status" value="1"/>
</dbReference>
<dbReference type="Pfam" id="PF12697">
    <property type="entry name" value="Abhydrolase_6"/>
    <property type="match status" value="1"/>
</dbReference>
<dbReference type="InterPro" id="IPR000073">
    <property type="entry name" value="AB_hydrolase_1"/>
</dbReference>
<evidence type="ECO:0000313" key="3">
    <source>
        <dbReference type="EMBL" id="GAA5148503.1"/>
    </source>
</evidence>
<gene>
    <name evidence="3" type="ORF">GCM10023340_22410</name>
</gene>
<evidence type="ECO:0000259" key="2">
    <source>
        <dbReference type="Pfam" id="PF12697"/>
    </source>
</evidence>
<dbReference type="SUPFAM" id="SSF53474">
    <property type="entry name" value="alpha/beta-Hydrolases"/>
    <property type="match status" value="1"/>
</dbReference>